<dbReference type="InterPro" id="IPR015915">
    <property type="entry name" value="Kelch-typ_b-propeller"/>
</dbReference>
<dbReference type="EMBL" id="BDIP01000114">
    <property type="protein sequence ID" value="GIQ80157.1"/>
    <property type="molecule type" value="Genomic_DNA"/>
</dbReference>
<evidence type="ECO:0000256" key="2">
    <source>
        <dbReference type="ARBA" id="ARBA00022737"/>
    </source>
</evidence>
<evidence type="ECO:0000256" key="1">
    <source>
        <dbReference type="ARBA" id="ARBA00022441"/>
    </source>
</evidence>
<dbReference type="SUPFAM" id="SSF57184">
    <property type="entry name" value="Growth factor receptor domain"/>
    <property type="match status" value="1"/>
</dbReference>
<organism evidence="5 6">
    <name type="scientific">Kipferlia bialata</name>
    <dbReference type="NCBI Taxonomy" id="797122"/>
    <lineage>
        <taxon>Eukaryota</taxon>
        <taxon>Metamonada</taxon>
        <taxon>Carpediemonas-like organisms</taxon>
        <taxon>Kipferlia</taxon>
    </lineage>
</organism>
<dbReference type="OrthoDB" id="10251809at2759"/>
<accession>A0A9K3GEV9</accession>
<keyword evidence="6" id="KW-1185">Reference proteome</keyword>
<keyword evidence="3" id="KW-0812">Transmembrane</keyword>
<evidence type="ECO:0000313" key="5">
    <source>
        <dbReference type="EMBL" id="GIQ80157.1"/>
    </source>
</evidence>
<protein>
    <recommendedName>
        <fullName evidence="4">Tyrosine-protein kinase ephrin type A/B receptor-like domain-containing protein</fullName>
    </recommendedName>
</protein>
<keyword evidence="2" id="KW-0677">Repeat</keyword>
<dbReference type="InterPro" id="IPR011641">
    <property type="entry name" value="Tyr-kin_ephrin_A/B_rcpt-like"/>
</dbReference>
<feature type="domain" description="Tyrosine-protein kinase ephrin type A/B receptor-like" evidence="4">
    <location>
        <begin position="1013"/>
        <end position="1051"/>
    </location>
</feature>
<gene>
    <name evidence="5" type="ORF">KIPB_000909</name>
</gene>
<dbReference type="PANTHER" id="PTHR46093:SF18">
    <property type="entry name" value="FIBRONECTIN TYPE-III DOMAIN-CONTAINING PROTEIN"/>
    <property type="match status" value="1"/>
</dbReference>
<sequence>MEVPMRRVCISGGIDEESVCISVGQQCLADCQLEETACARDCLISLPEVDWWPIPNFGAPPARRMNSLLLKDTSSTDRERLLLFGGTDTLSYYSDVWYYNTHSNGESDSTNYTWYKAAVKGDSPPPRSEAIGFLSGTNLYIGFGRKDNTFYSDVWVLNTDPEDMVWREVDTPLGARSGAFSAPLDVTTCHETGCSTDCNTSCATTCGADDPDCSTSCQAECLLTCPMVECDADTPTGPTVETCLLVFGGAVGNRLLRETWLFTPSTETFTSVPHLDLASTPPASAKGCAVSAGDTVYLHGGMAEYDYETGLRQGSPATYAFSADTMAWSIVHQPDSATATMIQNMPCYLDSTQSILYSVYGMDVTTGDIETRLRSLPLCACTASPASDECEWSVEYTSRDLARHSHTAAQSFSKVAFMIGGWRNEVRNDVCSVYPDDNGYSANTYVLNPVYDGGPPTGLESTAYATSGDSVYAYGGRLGDGSVLNTLIAFNTTATCIDMCHEEWQESGMEACHDECDIDKYLCDSCESAHDTCLASAVTEAETSDCDTAYTECTSGLDAVEEPCYQAYKTCGVEVDEYKEQCTASQEECVAQAPPAQCADTYYACYDLAETDADVSVCYQDYLGCFYTTAEVICDTALAECEAAEDGTDCEAAFNQCYQQTDTGACYSAYWDCANGATDCVAGYWECVAVPPDCTALYTSCNIPCTEDDGPCEATCAASGAPTPNYWVRPEMGGSVPDARYDAMMVSFGPLLMVYGGRDSDGAYLDDEFTYHTDIKEINEQISTGKKPSARSASAVTAVGETLYLFGGMDGEGVLGDMYSFSYFDKEWTALTRDRASLKPALSHASLLFTPTETEDTREGTYTLSDGTLYLQGGVSTAMMCVSTLYRVDIDTSLGTVSYSEVTQLNIDGDGPSTINTAFSNAPLSVLGKRALATGGRSNRMTSEDGVIRVFDFSDESPDSVRVYEITASTGETMERNRMATIQSVVQNYFTTIGGSLVESNTAPEGQAVAEVGTVYQASTATCESCPKGHFSAHDGMAECTPCPAGFYNGVPQGNSRLFCLACPSGTYNSTPGQSECLPCPDGKSCPVACVDPVDSTVDGTDVVVNTPQELEVPTERAKQLQLILYIVLGLVSGSVLLIVVAGKRSIIKALDLYSVPYVFTMPAALGSKNTWIGGIFSGLFICAFVVMGGGLIIPFLKTNLAEDRSLVPLCLADTTLTATLDIDISLTGGFETCTLGGVAEGECAPEVTVTLPSGVTASQVEQKCSQPVGDTTTCRVQLSVSEAELQSRLSEYGVTLLGSGEYFASIVDWNVTSAASNPGQYSSIAGQLLPDAQMTFRGTAEPTEIGVFSTESLYHVEYEAESSGVDSDGLYNPDLKNPSTGRIFEFIGYERGSMVNSQNFWDQNGVSLTIAFERSENILSWKQYKVQDLAAFLAALLGSLTGLQGTFGGVAGAIRSVWCMIKDKYGKDVFTKKVDKMHDKKRGKRAATELRQTREVAFI</sequence>
<dbReference type="SMART" id="SM01411">
    <property type="entry name" value="Ephrin_rec_like"/>
    <property type="match status" value="2"/>
</dbReference>
<dbReference type="Pfam" id="PF24681">
    <property type="entry name" value="Kelch_KLHDC2_KLHL20_DRC7"/>
    <property type="match status" value="2"/>
</dbReference>
<dbReference type="Proteomes" id="UP000265618">
    <property type="component" value="Unassembled WGS sequence"/>
</dbReference>
<feature type="transmembrane region" description="Helical" evidence="3">
    <location>
        <begin position="1123"/>
        <end position="1143"/>
    </location>
</feature>
<evidence type="ECO:0000313" key="6">
    <source>
        <dbReference type="Proteomes" id="UP000265618"/>
    </source>
</evidence>
<comment type="caution">
    <text evidence="5">The sequence shown here is derived from an EMBL/GenBank/DDBJ whole genome shotgun (WGS) entry which is preliminary data.</text>
</comment>
<keyword evidence="1" id="KW-0880">Kelch repeat</keyword>
<name>A0A9K3GEV9_9EUKA</name>
<evidence type="ECO:0000256" key="3">
    <source>
        <dbReference type="SAM" id="Phobius"/>
    </source>
</evidence>
<keyword evidence="3" id="KW-1133">Transmembrane helix</keyword>
<dbReference type="SUPFAM" id="SSF117281">
    <property type="entry name" value="Kelch motif"/>
    <property type="match status" value="2"/>
</dbReference>
<dbReference type="PANTHER" id="PTHR46093">
    <property type="entry name" value="ACYL-COA-BINDING DOMAIN-CONTAINING PROTEIN 5"/>
    <property type="match status" value="1"/>
</dbReference>
<reference evidence="5 6" key="1">
    <citation type="journal article" date="2018" name="PLoS ONE">
        <title>The draft genome of Kipferlia bialata reveals reductive genome evolution in fornicate parasites.</title>
        <authorList>
            <person name="Tanifuji G."/>
            <person name="Takabayashi S."/>
            <person name="Kume K."/>
            <person name="Takagi M."/>
            <person name="Nakayama T."/>
            <person name="Kamikawa R."/>
            <person name="Inagaki Y."/>
            <person name="Hashimoto T."/>
        </authorList>
    </citation>
    <scope>NUCLEOTIDE SEQUENCE [LARGE SCALE GENOMIC DNA]</scope>
    <source>
        <strain evidence="5">NY0173</strain>
    </source>
</reference>
<dbReference type="Gene3D" id="2.120.10.80">
    <property type="entry name" value="Kelch-type beta propeller"/>
    <property type="match status" value="4"/>
</dbReference>
<dbReference type="Gene3D" id="2.10.50.10">
    <property type="entry name" value="Tumor Necrosis Factor Receptor, subunit A, domain 2"/>
    <property type="match status" value="1"/>
</dbReference>
<dbReference type="InterPro" id="IPR009030">
    <property type="entry name" value="Growth_fac_rcpt_cys_sf"/>
</dbReference>
<evidence type="ECO:0000259" key="4">
    <source>
        <dbReference type="Pfam" id="PF07699"/>
    </source>
</evidence>
<feature type="transmembrane region" description="Helical" evidence="3">
    <location>
        <begin position="1172"/>
        <end position="1197"/>
    </location>
</feature>
<keyword evidence="3" id="KW-0472">Membrane</keyword>
<proteinExistence type="predicted"/>
<dbReference type="Pfam" id="PF07699">
    <property type="entry name" value="Ephrin_rec_like"/>
    <property type="match status" value="1"/>
</dbReference>